<keyword evidence="2 5" id="KW-0812">Transmembrane</keyword>
<evidence type="ECO:0000313" key="9">
    <source>
        <dbReference type="Proteomes" id="UP000548326"/>
    </source>
</evidence>
<evidence type="ECO:0000313" key="8">
    <source>
        <dbReference type="Proteomes" id="UP000541583"/>
    </source>
</evidence>
<dbReference type="GO" id="GO:0016020">
    <property type="term" value="C:membrane"/>
    <property type="evidence" value="ECO:0007669"/>
    <property type="project" value="UniProtKB-SubCell"/>
</dbReference>
<dbReference type="RefSeq" id="WP_076377598.1">
    <property type="nucleotide sequence ID" value="NZ_FTMG01000017.1"/>
</dbReference>
<dbReference type="AlphaFoldDB" id="A0A1N7FFJ2"/>
<evidence type="ECO:0000313" key="6">
    <source>
        <dbReference type="EMBL" id="MBB6112191.1"/>
    </source>
</evidence>
<proteinExistence type="predicted"/>
<dbReference type="EMBL" id="JACHCA010000008">
    <property type="protein sequence ID" value="MBB6129018.1"/>
    <property type="molecule type" value="Genomic_DNA"/>
</dbReference>
<feature type="transmembrane region" description="Helical" evidence="5">
    <location>
        <begin position="99"/>
        <end position="116"/>
    </location>
</feature>
<sequence>MKIAVLIARILLGLIFVVFGLNFFFHFLPITPPPMSAKAQAFSGGLYGSGYFFQYMKVIEITSGLAILFNRYTAFFLLILFPVSVNIFLYHSILMPSGVPVAAVIIVLHLFLAFSYRKYYASIFTAVPTVS</sequence>
<evidence type="ECO:0000256" key="5">
    <source>
        <dbReference type="SAM" id="Phobius"/>
    </source>
</evidence>
<keyword evidence="4 5" id="KW-0472">Membrane</keyword>
<gene>
    <name evidence="7" type="ORF">HDF22_003143</name>
    <name evidence="6" type="ORF">HDF23_004966</name>
</gene>
<accession>A0A1N7FFJ2</accession>
<feature type="transmembrane region" description="Helical" evidence="5">
    <location>
        <begin position="48"/>
        <end position="68"/>
    </location>
</feature>
<feature type="transmembrane region" description="Helical" evidence="5">
    <location>
        <begin position="7"/>
        <end position="28"/>
    </location>
</feature>
<evidence type="ECO:0000256" key="3">
    <source>
        <dbReference type="ARBA" id="ARBA00022989"/>
    </source>
</evidence>
<dbReference type="STRING" id="354630.SAMN05421821_117154"/>
<dbReference type="Pfam" id="PF07681">
    <property type="entry name" value="DoxX"/>
    <property type="match status" value="1"/>
</dbReference>
<dbReference type="Proteomes" id="UP000541583">
    <property type="component" value="Unassembled WGS sequence"/>
</dbReference>
<evidence type="ECO:0000313" key="7">
    <source>
        <dbReference type="EMBL" id="MBB6129018.1"/>
    </source>
</evidence>
<reference evidence="8 9" key="1">
    <citation type="submission" date="2020-08" db="EMBL/GenBank/DDBJ databases">
        <title>Genomic Encyclopedia of Type Strains, Phase IV (KMG-V): Genome sequencing to study the core and pangenomes of soil and plant-associated prokaryotes.</title>
        <authorList>
            <person name="Whitman W."/>
        </authorList>
    </citation>
    <scope>NUCLEOTIDE SEQUENCE [LARGE SCALE GENOMIC DNA]</scope>
    <source>
        <strain evidence="6 8">ANJLi2</strain>
        <strain evidence="7 9">MP601</strain>
    </source>
</reference>
<keyword evidence="3 5" id="KW-1133">Transmembrane helix</keyword>
<dbReference type="InterPro" id="IPR032808">
    <property type="entry name" value="DoxX"/>
</dbReference>
<feature type="transmembrane region" description="Helical" evidence="5">
    <location>
        <begin position="75"/>
        <end position="93"/>
    </location>
</feature>
<name>A0A1N7FFJ2_9SPHI</name>
<evidence type="ECO:0000256" key="4">
    <source>
        <dbReference type="ARBA" id="ARBA00023136"/>
    </source>
</evidence>
<evidence type="ECO:0000256" key="1">
    <source>
        <dbReference type="ARBA" id="ARBA00004141"/>
    </source>
</evidence>
<comment type="caution">
    <text evidence="7">The sequence shown here is derived from an EMBL/GenBank/DDBJ whole genome shotgun (WGS) entry which is preliminary data.</text>
</comment>
<organism evidence="7 9">
    <name type="scientific">Mucilaginibacter lappiensis</name>
    <dbReference type="NCBI Taxonomy" id="354630"/>
    <lineage>
        <taxon>Bacteria</taxon>
        <taxon>Pseudomonadati</taxon>
        <taxon>Bacteroidota</taxon>
        <taxon>Sphingobacteriia</taxon>
        <taxon>Sphingobacteriales</taxon>
        <taxon>Sphingobacteriaceae</taxon>
        <taxon>Mucilaginibacter</taxon>
    </lineage>
</organism>
<dbReference type="Proteomes" id="UP000548326">
    <property type="component" value="Unassembled WGS sequence"/>
</dbReference>
<keyword evidence="8" id="KW-1185">Reference proteome</keyword>
<dbReference type="EMBL" id="JACHCB010000017">
    <property type="protein sequence ID" value="MBB6112191.1"/>
    <property type="molecule type" value="Genomic_DNA"/>
</dbReference>
<evidence type="ECO:0000256" key="2">
    <source>
        <dbReference type="ARBA" id="ARBA00022692"/>
    </source>
</evidence>
<protein>
    <submittedName>
        <fullName evidence="6 7">Membrane protein YphA (DoxX/SURF4 family)</fullName>
    </submittedName>
</protein>
<comment type="subcellular location">
    <subcellularLocation>
        <location evidence="1">Membrane</location>
        <topology evidence="1">Multi-pass membrane protein</topology>
    </subcellularLocation>
</comment>